<feature type="compositionally biased region" description="Polar residues" evidence="1">
    <location>
        <begin position="500"/>
        <end position="514"/>
    </location>
</feature>
<reference evidence="2" key="2">
    <citation type="submission" date="2022-01" db="EMBL/GenBank/DDBJ databases">
        <authorList>
            <person name="Yamashiro T."/>
            <person name="Shiraishi A."/>
            <person name="Satake H."/>
            <person name="Nakayama K."/>
        </authorList>
    </citation>
    <scope>NUCLEOTIDE SEQUENCE</scope>
</reference>
<feature type="compositionally biased region" description="Acidic residues" evidence="1">
    <location>
        <begin position="109"/>
        <end position="151"/>
    </location>
</feature>
<dbReference type="EMBL" id="BQNB010018779">
    <property type="protein sequence ID" value="GJT78178.1"/>
    <property type="molecule type" value="Genomic_DNA"/>
</dbReference>
<gene>
    <name evidence="2" type="ORF">Tco_1044903</name>
</gene>
<organism evidence="2 3">
    <name type="scientific">Tanacetum coccineum</name>
    <dbReference type="NCBI Taxonomy" id="301880"/>
    <lineage>
        <taxon>Eukaryota</taxon>
        <taxon>Viridiplantae</taxon>
        <taxon>Streptophyta</taxon>
        <taxon>Embryophyta</taxon>
        <taxon>Tracheophyta</taxon>
        <taxon>Spermatophyta</taxon>
        <taxon>Magnoliopsida</taxon>
        <taxon>eudicotyledons</taxon>
        <taxon>Gunneridae</taxon>
        <taxon>Pentapetalae</taxon>
        <taxon>asterids</taxon>
        <taxon>campanulids</taxon>
        <taxon>Asterales</taxon>
        <taxon>Asteraceae</taxon>
        <taxon>Asteroideae</taxon>
        <taxon>Anthemideae</taxon>
        <taxon>Anthemidinae</taxon>
        <taxon>Tanacetum</taxon>
    </lineage>
</organism>
<feature type="compositionally biased region" description="Acidic residues" evidence="1">
    <location>
        <begin position="196"/>
        <end position="210"/>
    </location>
</feature>
<evidence type="ECO:0000313" key="2">
    <source>
        <dbReference type="EMBL" id="GJT78178.1"/>
    </source>
</evidence>
<evidence type="ECO:0000256" key="1">
    <source>
        <dbReference type="SAM" id="MobiDB-lite"/>
    </source>
</evidence>
<dbReference type="Proteomes" id="UP001151760">
    <property type="component" value="Unassembled WGS sequence"/>
</dbReference>
<sequence>MDITRAEQIALDDALVAPDNRLKIGKSNFRLSSDLKSKESTLQVFWATATIHHHSILFKMNNKKHIVNLEYFREMLQICPKLPNQQFEELPFEEAILTFLRDLGHSDNVVEDEDDENTDDVDKDDEDDDADNQDDENPDDANKDDDDDEQTNSDNNGDDFVHPKLSTHDDEARQDDEVNEEESNEDIDKEVQGVNIEEEDMDEEATHEEDEANELYKDVNVNLEGRDTEMTDAPLPNCSSVSSGFVSNMLNPSPDTCIDSIFTLNTEATSLVDVPITTIAEPPLLSATTLPPPPTPLITHQQQTPVPTPPTRFLQFSALLMRTLPTRCMKPSKTVAVHLQSERLRDEAQAENADFLNKLDDNIKKIIKDQVKEQAKAQVSKILPKIEKNVNEQLKAEVLTRSSNKSKTSHAVAANLSELELKKILIDKKESNKSIHISDKQKNLYKALVDAYESDKLILDTYGDTVSFKRLRDAEDKDEEPSVGSNRGSKRRRAKKEPESTSAPNVKTSKTTGKSIEGSKSHHKSAGESAHAEEPMHTAKDLEKPAHQEFKTRTLPDAHGPVQPWLSSLARMEDPRELFNELMDTPLDFSAFSLVELEYFFEEVYKATNKLDWNNPEGQQYPHDLRNPLPLIPNSRGRRVIPFDHFINNDLEYLSGGVSSRKYTTSVTKTKAADYRHIK</sequence>
<feature type="compositionally biased region" description="Acidic residues" evidence="1">
    <location>
        <begin position="172"/>
        <end position="188"/>
    </location>
</feature>
<feature type="compositionally biased region" description="Basic and acidic residues" evidence="1">
    <location>
        <begin position="159"/>
        <end position="171"/>
    </location>
</feature>
<comment type="caution">
    <text evidence="2">The sequence shown here is derived from an EMBL/GenBank/DDBJ whole genome shotgun (WGS) entry which is preliminary data.</text>
</comment>
<proteinExistence type="predicted"/>
<name>A0ABQ5GR83_9ASTR</name>
<feature type="compositionally biased region" description="Basic and acidic residues" evidence="1">
    <location>
        <begin position="530"/>
        <end position="544"/>
    </location>
</feature>
<reference evidence="2" key="1">
    <citation type="journal article" date="2022" name="Int. J. Mol. Sci.">
        <title>Draft Genome of Tanacetum Coccineum: Genomic Comparison of Closely Related Tanacetum-Family Plants.</title>
        <authorList>
            <person name="Yamashiro T."/>
            <person name="Shiraishi A."/>
            <person name="Nakayama K."/>
            <person name="Satake H."/>
        </authorList>
    </citation>
    <scope>NUCLEOTIDE SEQUENCE</scope>
</reference>
<keyword evidence="3" id="KW-1185">Reference proteome</keyword>
<feature type="region of interest" description="Disordered" evidence="1">
    <location>
        <begin position="107"/>
        <end position="210"/>
    </location>
</feature>
<accession>A0ABQ5GR83</accession>
<evidence type="ECO:0000313" key="3">
    <source>
        <dbReference type="Proteomes" id="UP001151760"/>
    </source>
</evidence>
<feature type="region of interest" description="Disordered" evidence="1">
    <location>
        <begin position="473"/>
        <end position="544"/>
    </location>
</feature>
<protein>
    <submittedName>
        <fullName evidence="2">Uncharacterized protein</fullName>
    </submittedName>
</protein>